<keyword evidence="7" id="KW-0684">Rhamnose metabolism</keyword>
<dbReference type="GO" id="GO:0019301">
    <property type="term" value="P:rhamnose catabolic process"/>
    <property type="evidence" value="ECO:0007669"/>
    <property type="project" value="InterPro"/>
</dbReference>
<dbReference type="Proteomes" id="UP000273158">
    <property type="component" value="Unassembled WGS sequence"/>
</dbReference>
<feature type="domain" description="Carbohydrate kinase FGGY C-terminal" evidence="9">
    <location>
        <begin position="254"/>
        <end position="447"/>
    </location>
</feature>
<evidence type="ECO:0000256" key="1">
    <source>
        <dbReference type="ARBA" id="ARBA00009156"/>
    </source>
</evidence>
<reference evidence="10 11" key="1">
    <citation type="journal article" date="2015" name="Stand. Genomic Sci.">
        <title>Genomic Encyclopedia of Bacterial and Archaeal Type Strains, Phase III: the genomes of soil and plant-associated and newly described type strains.</title>
        <authorList>
            <person name="Whitman W.B."/>
            <person name="Woyke T."/>
            <person name="Klenk H.P."/>
            <person name="Zhou Y."/>
            <person name="Lilburn T.G."/>
            <person name="Beck B.J."/>
            <person name="De Vos P."/>
            <person name="Vandamme P."/>
            <person name="Eisen J.A."/>
            <person name="Garrity G."/>
            <person name="Hugenholtz P."/>
            <person name="Kyrpides N.C."/>
        </authorList>
    </citation>
    <scope>NUCLEOTIDE SEQUENCE [LARGE SCALE GENOMIC DNA]</scope>
    <source>
        <strain evidence="10 11">S2T63</strain>
    </source>
</reference>
<evidence type="ECO:0000313" key="11">
    <source>
        <dbReference type="Proteomes" id="UP000273158"/>
    </source>
</evidence>
<evidence type="ECO:0000256" key="5">
    <source>
        <dbReference type="ARBA" id="ARBA00022840"/>
    </source>
</evidence>
<dbReference type="Pfam" id="PF00370">
    <property type="entry name" value="FGGY_N"/>
    <property type="match status" value="1"/>
</dbReference>
<keyword evidence="2" id="KW-0808">Transferase</keyword>
<evidence type="ECO:0000259" key="8">
    <source>
        <dbReference type="Pfam" id="PF00370"/>
    </source>
</evidence>
<dbReference type="EMBL" id="RCDB01000001">
    <property type="protein sequence ID" value="RLK52530.1"/>
    <property type="molecule type" value="Genomic_DNA"/>
</dbReference>
<sequence>MIAASVVAVDLGATSGRVVLGHVDTNRLGLDLVHRFANTPVPVWDGLRWNILGLYGEVLTGIRDALSREPGARSIGVDSWAVDYALIRGDRVLGNPFHYRDTRTARGVDRVHARIPHSELYRRNGLQYLPFTTAYQLATEPQEMLGLADRMLLIPDLIGYWLTGRQRAEITNASTTGLLPLGADEWDRDLLERLGIPTHLTPPLIAPGETLGALAGDTAAHVGATGELPVVAVGSHDTASAVVAIPMTDPATAAYISCGTWGLVGLELERPVVTDTAREAGFTNERGVDGRTRFLHNVMGLWLLSESVRQWERESGRQVQLSELLACAALVPADRTAVFDVDDPAFAAPGDIPARIAAWYADRDLPAPASRPEFVRAIIESLADAFARGIAAAADLTGRTVATIHLVGGGSLNTLLCQRTAGRAGIPVIAGPVEATALGNVLIQARAIGAVPADADLESLRGLVAATQPQRQYLPQPQHARLTS</sequence>
<keyword evidence="3" id="KW-0547">Nucleotide-binding</keyword>
<dbReference type="GO" id="GO:0005829">
    <property type="term" value="C:cytosol"/>
    <property type="evidence" value="ECO:0007669"/>
    <property type="project" value="TreeGrafter"/>
</dbReference>
<dbReference type="CDD" id="cd07771">
    <property type="entry name" value="ASKHA_NBD_FGGY_RhaB-like"/>
    <property type="match status" value="1"/>
</dbReference>
<evidence type="ECO:0000313" key="10">
    <source>
        <dbReference type="EMBL" id="RLK52530.1"/>
    </source>
</evidence>
<organism evidence="10 11">
    <name type="scientific">Microbacterium telephonicum</name>
    <dbReference type="NCBI Taxonomy" id="1714841"/>
    <lineage>
        <taxon>Bacteria</taxon>
        <taxon>Bacillati</taxon>
        <taxon>Actinomycetota</taxon>
        <taxon>Actinomycetes</taxon>
        <taxon>Micrococcales</taxon>
        <taxon>Microbacteriaceae</taxon>
        <taxon>Microbacterium</taxon>
    </lineage>
</organism>
<evidence type="ECO:0000256" key="2">
    <source>
        <dbReference type="ARBA" id="ARBA00022679"/>
    </source>
</evidence>
<keyword evidence="4 10" id="KW-0418">Kinase</keyword>
<evidence type="ECO:0000256" key="7">
    <source>
        <dbReference type="ARBA" id="ARBA00023308"/>
    </source>
</evidence>
<dbReference type="GO" id="GO:0004370">
    <property type="term" value="F:glycerol kinase activity"/>
    <property type="evidence" value="ECO:0007669"/>
    <property type="project" value="TreeGrafter"/>
</dbReference>
<keyword evidence="11" id="KW-1185">Reference proteome</keyword>
<feature type="domain" description="Carbohydrate kinase FGGY N-terminal" evidence="8">
    <location>
        <begin position="6"/>
        <end position="243"/>
    </location>
</feature>
<dbReference type="OrthoDB" id="9761504at2"/>
<dbReference type="InterPro" id="IPR018484">
    <property type="entry name" value="FGGY_N"/>
</dbReference>
<keyword evidence="5" id="KW-0067">ATP-binding</keyword>
<evidence type="ECO:0000256" key="4">
    <source>
        <dbReference type="ARBA" id="ARBA00022777"/>
    </source>
</evidence>
<name>A0A498CHE3_9MICO</name>
<dbReference type="RefSeq" id="WP_121057298.1">
    <property type="nucleotide sequence ID" value="NZ_RCDB01000001.1"/>
</dbReference>
<dbReference type="GO" id="GO:0006071">
    <property type="term" value="P:glycerol metabolic process"/>
    <property type="evidence" value="ECO:0007669"/>
    <property type="project" value="TreeGrafter"/>
</dbReference>
<protein>
    <submittedName>
        <fullName evidence="10">Rhamnulokinase</fullName>
    </submittedName>
</protein>
<comment type="similarity">
    <text evidence="1">Belongs to the FGGY kinase family.</text>
</comment>
<dbReference type="InterPro" id="IPR018485">
    <property type="entry name" value="FGGY_C"/>
</dbReference>
<dbReference type="Gene3D" id="3.30.420.40">
    <property type="match status" value="2"/>
</dbReference>
<dbReference type="GO" id="GO:0005524">
    <property type="term" value="F:ATP binding"/>
    <property type="evidence" value="ECO:0007669"/>
    <property type="project" value="UniProtKB-KW"/>
</dbReference>
<dbReference type="GO" id="GO:0008993">
    <property type="term" value="F:rhamnulokinase activity"/>
    <property type="evidence" value="ECO:0007669"/>
    <property type="project" value="InterPro"/>
</dbReference>
<gene>
    <name evidence="10" type="ORF">C7474_0476</name>
</gene>
<dbReference type="InterPro" id="IPR013449">
    <property type="entry name" value="Rhamnulokinase"/>
</dbReference>
<comment type="caution">
    <text evidence="10">The sequence shown here is derived from an EMBL/GenBank/DDBJ whole genome shotgun (WGS) entry which is preliminary data.</text>
</comment>
<dbReference type="SUPFAM" id="SSF53067">
    <property type="entry name" value="Actin-like ATPase domain"/>
    <property type="match status" value="2"/>
</dbReference>
<dbReference type="PANTHER" id="PTHR10196:SF93">
    <property type="entry name" value="L-RHAMNULOKINASE"/>
    <property type="match status" value="1"/>
</dbReference>
<keyword evidence="6" id="KW-1015">Disulfide bond</keyword>
<proteinExistence type="inferred from homology"/>
<evidence type="ECO:0000256" key="3">
    <source>
        <dbReference type="ARBA" id="ARBA00022741"/>
    </source>
</evidence>
<dbReference type="PANTHER" id="PTHR10196">
    <property type="entry name" value="SUGAR KINASE"/>
    <property type="match status" value="1"/>
</dbReference>
<dbReference type="AlphaFoldDB" id="A0A498CHE3"/>
<evidence type="ECO:0000259" key="9">
    <source>
        <dbReference type="Pfam" id="PF02782"/>
    </source>
</evidence>
<dbReference type="InterPro" id="IPR043129">
    <property type="entry name" value="ATPase_NBD"/>
</dbReference>
<evidence type="ECO:0000256" key="6">
    <source>
        <dbReference type="ARBA" id="ARBA00023157"/>
    </source>
</evidence>
<dbReference type="Pfam" id="PF02782">
    <property type="entry name" value="FGGY_C"/>
    <property type="match status" value="1"/>
</dbReference>
<accession>A0A498CHE3</accession>